<dbReference type="InterPro" id="IPR019861">
    <property type="entry name" value="PorP/SprF_Bacteroidetes"/>
</dbReference>
<sequence>MNKESAFYVFILLIIALFFVGNTSYAQQESQYTEYMYNTITINPAYAGSRKVLSFNGIYRSQWVGLDGAPETIAFSVNSPLGRGKVGVGFDVGNDRIGPSTETNVAADFSYTIGLNRGINLSFGLKGGFNTLNVDINKLNPDQQIDPSLYNVDKVSAIVGAGFFVHNDKWYVGLSSPNLLETKYYDDVAVSTATEKIHIYLIGGYVFNLSNSLKFKPTVLTKAVVGSPLAIDLSANFLFYERFTLGAAYRFDAAVSALVGFQISNQLMLGYAYDYDTTELGNYNSGSHEFFIRFEFGTKVRNNVNPRFF</sequence>
<proteinExistence type="predicted"/>
<keyword evidence="2" id="KW-1185">Reference proteome</keyword>
<name>A0ABS9J7G8_9FLAO</name>
<dbReference type="RefSeq" id="WP_236960659.1">
    <property type="nucleotide sequence ID" value="NZ_JAETXX010000015.1"/>
</dbReference>
<gene>
    <name evidence="1" type="ORF">JM658_16000</name>
</gene>
<reference evidence="1 2" key="1">
    <citation type="submission" date="2021-01" db="EMBL/GenBank/DDBJ databases">
        <title>Genome sequencing of Joostella atrarenae M1-2 (= KCTC 23194).</title>
        <authorList>
            <person name="Zakaria M.R."/>
            <person name="Lam M.Q."/>
            <person name="Chong C.S."/>
        </authorList>
    </citation>
    <scope>NUCLEOTIDE SEQUENCE [LARGE SCALE GENOMIC DNA]</scope>
    <source>
        <strain evidence="1 2">M1-2</strain>
    </source>
</reference>
<dbReference type="NCBIfam" id="TIGR03519">
    <property type="entry name" value="T9SS_PorP_fam"/>
    <property type="match status" value="1"/>
</dbReference>
<protein>
    <submittedName>
        <fullName evidence="1">Type IX secretion system membrane protein PorP/SprF</fullName>
    </submittedName>
</protein>
<comment type="caution">
    <text evidence="1">The sequence shown here is derived from an EMBL/GenBank/DDBJ whole genome shotgun (WGS) entry which is preliminary data.</text>
</comment>
<dbReference type="Pfam" id="PF11751">
    <property type="entry name" value="PorP_SprF"/>
    <property type="match status" value="1"/>
</dbReference>
<evidence type="ECO:0000313" key="2">
    <source>
        <dbReference type="Proteomes" id="UP000829517"/>
    </source>
</evidence>
<dbReference type="EMBL" id="JAETXX010000015">
    <property type="protein sequence ID" value="MCF8716333.1"/>
    <property type="molecule type" value="Genomic_DNA"/>
</dbReference>
<evidence type="ECO:0000313" key="1">
    <source>
        <dbReference type="EMBL" id="MCF8716333.1"/>
    </source>
</evidence>
<accession>A0ABS9J7G8</accession>
<organism evidence="1 2">
    <name type="scientific">Joostella atrarenae</name>
    <dbReference type="NCBI Taxonomy" id="679257"/>
    <lineage>
        <taxon>Bacteria</taxon>
        <taxon>Pseudomonadati</taxon>
        <taxon>Bacteroidota</taxon>
        <taxon>Flavobacteriia</taxon>
        <taxon>Flavobacteriales</taxon>
        <taxon>Flavobacteriaceae</taxon>
        <taxon>Joostella</taxon>
    </lineage>
</organism>
<dbReference type="Proteomes" id="UP000829517">
    <property type="component" value="Unassembled WGS sequence"/>
</dbReference>